<proteinExistence type="predicted"/>
<accession>A0A1A9W426</accession>
<keyword evidence="4" id="KW-1185">Reference proteome</keyword>
<dbReference type="InterPro" id="IPR000467">
    <property type="entry name" value="G_patch_dom"/>
</dbReference>
<feature type="compositionally biased region" description="Basic residues" evidence="1">
    <location>
        <begin position="12"/>
        <end position="21"/>
    </location>
</feature>
<dbReference type="Proteomes" id="UP000091820">
    <property type="component" value="Unassembled WGS sequence"/>
</dbReference>
<dbReference type="EnsemblMetazoa" id="GBRI005599-RA">
    <property type="protein sequence ID" value="GBRI005599-PA"/>
    <property type="gene ID" value="GBRI005599"/>
</dbReference>
<feature type="region of interest" description="Disordered" evidence="1">
    <location>
        <begin position="1"/>
        <end position="47"/>
    </location>
</feature>
<organism evidence="3 4">
    <name type="scientific">Glossina brevipalpis</name>
    <dbReference type="NCBI Taxonomy" id="37001"/>
    <lineage>
        <taxon>Eukaryota</taxon>
        <taxon>Metazoa</taxon>
        <taxon>Ecdysozoa</taxon>
        <taxon>Arthropoda</taxon>
        <taxon>Hexapoda</taxon>
        <taxon>Insecta</taxon>
        <taxon>Pterygota</taxon>
        <taxon>Neoptera</taxon>
        <taxon>Endopterygota</taxon>
        <taxon>Diptera</taxon>
        <taxon>Brachycera</taxon>
        <taxon>Muscomorpha</taxon>
        <taxon>Hippoboscoidea</taxon>
        <taxon>Glossinidae</taxon>
        <taxon>Glossina</taxon>
    </lineage>
</organism>
<dbReference type="Pfam" id="PF01585">
    <property type="entry name" value="G-patch"/>
    <property type="match status" value="1"/>
</dbReference>
<protein>
    <recommendedName>
        <fullName evidence="2">G-patch domain-containing protein</fullName>
    </recommendedName>
</protein>
<dbReference type="PROSITE" id="PS50174">
    <property type="entry name" value="G_PATCH"/>
    <property type="match status" value="1"/>
</dbReference>
<feature type="compositionally biased region" description="Basic and acidic residues" evidence="1">
    <location>
        <begin position="33"/>
        <end position="42"/>
    </location>
</feature>
<reference evidence="4" key="1">
    <citation type="submission" date="2014-03" db="EMBL/GenBank/DDBJ databases">
        <authorList>
            <person name="Aksoy S."/>
            <person name="Warren W."/>
            <person name="Wilson R.K."/>
        </authorList>
    </citation>
    <scope>NUCLEOTIDE SEQUENCE [LARGE SCALE GENOMIC DNA]</scope>
    <source>
        <strain evidence="4">IAEA</strain>
    </source>
</reference>
<dbReference type="VEuPathDB" id="VectorBase:GBRI005599"/>
<dbReference type="AlphaFoldDB" id="A0A1A9W426"/>
<evidence type="ECO:0000259" key="2">
    <source>
        <dbReference type="PROSITE" id="PS50174"/>
    </source>
</evidence>
<sequence>MARDSLAATLSHRVRAKKRRQKCGESDPQQPDSSRERFETEISKMSSRSFNNVGSRLLQKLGWSGGQSLGRKNQARTSIIEELRSHLVTRSHASSSTNPNHR</sequence>
<reference evidence="3" key="2">
    <citation type="submission" date="2020-05" db="UniProtKB">
        <authorList>
            <consortium name="EnsemblMetazoa"/>
        </authorList>
    </citation>
    <scope>IDENTIFICATION</scope>
    <source>
        <strain evidence="3">IAEA</strain>
    </source>
</reference>
<feature type="domain" description="G-patch" evidence="2">
    <location>
        <begin position="50"/>
        <end position="102"/>
    </location>
</feature>
<evidence type="ECO:0000313" key="3">
    <source>
        <dbReference type="EnsemblMetazoa" id="GBRI005599-PA"/>
    </source>
</evidence>
<dbReference type="STRING" id="37001.A0A1A9W426"/>
<dbReference type="GO" id="GO:0003676">
    <property type="term" value="F:nucleic acid binding"/>
    <property type="evidence" value="ECO:0007669"/>
    <property type="project" value="InterPro"/>
</dbReference>
<evidence type="ECO:0000256" key="1">
    <source>
        <dbReference type="SAM" id="MobiDB-lite"/>
    </source>
</evidence>
<evidence type="ECO:0000313" key="4">
    <source>
        <dbReference type="Proteomes" id="UP000091820"/>
    </source>
</evidence>
<name>A0A1A9W426_9MUSC</name>